<reference evidence="2" key="1">
    <citation type="journal article" date="2021" name="Proc. Natl. Acad. Sci. U.S.A.">
        <title>A Catalog of Tens of Thousands of Viruses from Human Metagenomes Reveals Hidden Associations with Chronic Diseases.</title>
        <authorList>
            <person name="Tisza M.J."/>
            <person name="Buck C.B."/>
        </authorList>
    </citation>
    <scope>NUCLEOTIDE SEQUENCE</scope>
    <source>
        <strain evidence="2">CtpoI7</strain>
    </source>
</reference>
<dbReference type="InterPro" id="IPR008840">
    <property type="entry name" value="Sipho_Gp157"/>
</dbReference>
<feature type="coiled-coil region" evidence="1">
    <location>
        <begin position="45"/>
        <end position="72"/>
    </location>
</feature>
<protein>
    <submittedName>
        <fullName evidence="2">Resistance protein</fullName>
    </submittedName>
</protein>
<proteinExistence type="predicted"/>
<keyword evidence="1" id="KW-0175">Coiled coil</keyword>
<evidence type="ECO:0000256" key="1">
    <source>
        <dbReference type="SAM" id="Coils"/>
    </source>
</evidence>
<accession>A0A8S5PBD2</accession>
<sequence length="157" mass="18071">MNLYELSQNYLAVQDMDLEPETLKDTLDSIEEAIEVKAENIAKWIRNLEADKKAFEEEEKRFKEKKQAADNRIKSLKLYLEDNMRLTGKTKFKAGFFSFAIQNNPPSVEVFDEALIPKQFLIEQPVKIDRAGIKELLKAGEEVPGAELKHSTGLRIR</sequence>
<dbReference type="Pfam" id="PF05565">
    <property type="entry name" value="Sipho_Gp157"/>
    <property type="match status" value="1"/>
</dbReference>
<name>A0A8S5PBD2_9CAUD</name>
<evidence type="ECO:0000313" key="2">
    <source>
        <dbReference type="EMBL" id="DAE03524.1"/>
    </source>
</evidence>
<dbReference type="EMBL" id="BK015368">
    <property type="protein sequence ID" value="DAE03524.1"/>
    <property type="molecule type" value="Genomic_DNA"/>
</dbReference>
<organism evidence="2">
    <name type="scientific">Siphoviridae sp. ctpoI7</name>
    <dbReference type="NCBI Taxonomy" id="2825678"/>
    <lineage>
        <taxon>Viruses</taxon>
        <taxon>Duplodnaviria</taxon>
        <taxon>Heunggongvirae</taxon>
        <taxon>Uroviricota</taxon>
        <taxon>Caudoviricetes</taxon>
    </lineage>
</organism>